<evidence type="ECO:0000256" key="1">
    <source>
        <dbReference type="SAM" id="SignalP"/>
    </source>
</evidence>
<dbReference type="AlphaFoldDB" id="A0A327QSD9"/>
<feature type="signal peptide" evidence="1">
    <location>
        <begin position="1"/>
        <end position="22"/>
    </location>
</feature>
<dbReference type="InterPro" id="IPR053728">
    <property type="entry name" value="Alginate_Permeability_Chnl"/>
</dbReference>
<protein>
    <submittedName>
        <fullName evidence="3">Alginate export protein</fullName>
    </submittedName>
</protein>
<gene>
    <name evidence="3" type="ORF">LX64_01681</name>
</gene>
<dbReference type="RefSeq" id="WP_111597164.1">
    <property type="nucleotide sequence ID" value="NZ_QLLL01000003.1"/>
</dbReference>
<proteinExistence type="predicted"/>
<feature type="domain" description="Alginate export" evidence="2">
    <location>
        <begin position="64"/>
        <end position="445"/>
    </location>
</feature>
<name>A0A327QSD9_9BACT</name>
<comment type="caution">
    <text evidence="3">The sequence shown here is derived from an EMBL/GenBank/DDBJ whole genome shotgun (WGS) entry which is preliminary data.</text>
</comment>
<dbReference type="EMBL" id="QLLL01000003">
    <property type="protein sequence ID" value="RAJ06554.1"/>
    <property type="molecule type" value="Genomic_DNA"/>
</dbReference>
<keyword evidence="4" id="KW-1185">Reference proteome</keyword>
<sequence length="460" mass="52635">MKKILISTYLIAQVFVGSALHAQTQPKFASLYYNEDYSYLRKDSALDMYGKMKYTKLHPKGTSYVTFGADVRFQYFYVNNEAWGLEPKDSTGYVLSRFLVHADMHLGKHFRVFAQLQSSQAGDRMNPSGVEENILDGHQFFFDVQHAFNPQTAITLRVGRQELQYGSQRLIAVREAPNNRQSFDAARVLLSMKNQTLDAWYSHAVPSKHGIFDDRFNRDNKFWGVYYTHAKVPVLKHVEFYYLGLWKANNKYDQLSGEETRHSVGTRIWHTSNTWRYDWEALYQFGKVGTTNIRAWTVSSNTSYVFDQLKVKAELGLKSELISGNRSYTDNTVETFNPLYPRGAYFGLAPALGPANLIDVHPYVNVPLHKKLTATGEFAWFWRYSEQDGMYGPNGAFMLTGKNVAGKSIGQQLSGSLGYRPNPFTLFRLESAYFRAGEYLKNATPGKNIFFTCITAQLKL</sequence>
<feature type="chain" id="PRO_5016249911" evidence="1">
    <location>
        <begin position="23"/>
        <end position="460"/>
    </location>
</feature>
<evidence type="ECO:0000313" key="4">
    <source>
        <dbReference type="Proteomes" id="UP000249547"/>
    </source>
</evidence>
<evidence type="ECO:0000259" key="2">
    <source>
        <dbReference type="Pfam" id="PF13372"/>
    </source>
</evidence>
<dbReference type="InterPro" id="IPR025388">
    <property type="entry name" value="Alginate_export_dom"/>
</dbReference>
<organism evidence="3 4">
    <name type="scientific">Chitinophaga skermanii</name>
    <dbReference type="NCBI Taxonomy" id="331697"/>
    <lineage>
        <taxon>Bacteria</taxon>
        <taxon>Pseudomonadati</taxon>
        <taxon>Bacteroidota</taxon>
        <taxon>Chitinophagia</taxon>
        <taxon>Chitinophagales</taxon>
        <taxon>Chitinophagaceae</taxon>
        <taxon>Chitinophaga</taxon>
    </lineage>
</organism>
<keyword evidence="1" id="KW-0732">Signal</keyword>
<dbReference type="Proteomes" id="UP000249547">
    <property type="component" value="Unassembled WGS sequence"/>
</dbReference>
<reference evidence="3 4" key="1">
    <citation type="submission" date="2018-06" db="EMBL/GenBank/DDBJ databases">
        <title>Genomic Encyclopedia of Archaeal and Bacterial Type Strains, Phase II (KMG-II): from individual species to whole genera.</title>
        <authorList>
            <person name="Goeker M."/>
        </authorList>
    </citation>
    <scope>NUCLEOTIDE SEQUENCE [LARGE SCALE GENOMIC DNA]</scope>
    <source>
        <strain evidence="3 4">DSM 23857</strain>
    </source>
</reference>
<dbReference type="Pfam" id="PF13372">
    <property type="entry name" value="Alginate_exp"/>
    <property type="match status" value="1"/>
</dbReference>
<evidence type="ECO:0000313" key="3">
    <source>
        <dbReference type="EMBL" id="RAJ06554.1"/>
    </source>
</evidence>
<dbReference type="Gene3D" id="2.40.160.100">
    <property type="match status" value="1"/>
</dbReference>
<dbReference type="OrthoDB" id="311329at2"/>
<accession>A0A327QSD9</accession>